<dbReference type="Pfam" id="PF04542">
    <property type="entry name" value="Sigma70_r2"/>
    <property type="match status" value="1"/>
</dbReference>
<dbReference type="InterPro" id="IPR036388">
    <property type="entry name" value="WH-like_DNA-bd_sf"/>
</dbReference>
<evidence type="ECO:0000259" key="6">
    <source>
        <dbReference type="Pfam" id="PF08281"/>
    </source>
</evidence>
<comment type="caution">
    <text evidence="7">The sequence shown here is derived from an EMBL/GenBank/DDBJ whole genome shotgun (WGS) entry which is preliminary data.</text>
</comment>
<dbReference type="NCBIfam" id="TIGR02937">
    <property type="entry name" value="sigma70-ECF"/>
    <property type="match status" value="1"/>
</dbReference>
<keyword evidence="4" id="KW-0804">Transcription</keyword>
<proteinExistence type="inferred from homology"/>
<sequence>MRRVADEDLAEALAAAIEGDAAAFAVLWRALHPYVLRYLRVVCGDAAEDVASETWLQVSRDLSRFRGTATAFRVWLFRIARNRGIDENRRAWRRHEEPHEAIDQLAASAVAPDAAAEVVALADTDRAVGLIATLPREQAEAVMLRVVAGLDVAGTAKVLGKRSGAVRVATMRGLRRLAEHPQVRDYRNAAEDGPDAS</sequence>
<dbReference type="Gene3D" id="1.10.1740.10">
    <property type="match status" value="1"/>
</dbReference>
<comment type="similarity">
    <text evidence="1">Belongs to the sigma-70 factor family. ECF subfamily.</text>
</comment>
<accession>A0ABP5TJ66</accession>
<feature type="domain" description="RNA polymerase sigma factor 70 region 4 type 2" evidence="6">
    <location>
        <begin position="130"/>
        <end position="177"/>
    </location>
</feature>
<dbReference type="InterPro" id="IPR014284">
    <property type="entry name" value="RNA_pol_sigma-70_dom"/>
</dbReference>
<dbReference type="InterPro" id="IPR039425">
    <property type="entry name" value="RNA_pol_sigma-70-like"/>
</dbReference>
<dbReference type="InterPro" id="IPR013325">
    <property type="entry name" value="RNA_pol_sigma_r2"/>
</dbReference>
<evidence type="ECO:0000256" key="3">
    <source>
        <dbReference type="ARBA" id="ARBA00023082"/>
    </source>
</evidence>
<keyword evidence="3" id="KW-0731">Sigma factor</keyword>
<dbReference type="EMBL" id="BAAARV010000033">
    <property type="protein sequence ID" value="GAA2354119.1"/>
    <property type="molecule type" value="Genomic_DNA"/>
</dbReference>
<evidence type="ECO:0000313" key="8">
    <source>
        <dbReference type="Proteomes" id="UP001501444"/>
    </source>
</evidence>
<evidence type="ECO:0000256" key="2">
    <source>
        <dbReference type="ARBA" id="ARBA00023015"/>
    </source>
</evidence>
<dbReference type="SUPFAM" id="SSF88946">
    <property type="entry name" value="Sigma2 domain of RNA polymerase sigma factors"/>
    <property type="match status" value="1"/>
</dbReference>
<protein>
    <submittedName>
        <fullName evidence="7">RNA polymerase sigma factor</fullName>
    </submittedName>
</protein>
<organism evidence="7 8">
    <name type="scientific">Dactylosporangium salmoneum</name>
    <dbReference type="NCBI Taxonomy" id="53361"/>
    <lineage>
        <taxon>Bacteria</taxon>
        <taxon>Bacillati</taxon>
        <taxon>Actinomycetota</taxon>
        <taxon>Actinomycetes</taxon>
        <taxon>Micromonosporales</taxon>
        <taxon>Micromonosporaceae</taxon>
        <taxon>Dactylosporangium</taxon>
    </lineage>
</organism>
<dbReference type="PANTHER" id="PTHR43133">
    <property type="entry name" value="RNA POLYMERASE ECF-TYPE SIGMA FACTO"/>
    <property type="match status" value="1"/>
</dbReference>
<keyword evidence="8" id="KW-1185">Reference proteome</keyword>
<dbReference type="RefSeq" id="WP_344614509.1">
    <property type="nucleotide sequence ID" value="NZ_BAAARV010000033.1"/>
</dbReference>
<dbReference type="InterPro" id="IPR007627">
    <property type="entry name" value="RNA_pol_sigma70_r2"/>
</dbReference>
<dbReference type="SUPFAM" id="SSF88659">
    <property type="entry name" value="Sigma3 and sigma4 domains of RNA polymerase sigma factors"/>
    <property type="match status" value="1"/>
</dbReference>
<keyword evidence="2" id="KW-0805">Transcription regulation</keyword>
<dbReference type="Pfam" id="PF08281">
    <property type="entry name" value="Sigma70_r4_2"/>
    <property type="match status" value="1"/>
</dbReference>
<gene>
    <name evidence="7" type="ORF">GCM10010170_045970</name>
</gene>
<evidence type="ECO:0000259" key="5">
    <source>
        <dbReference type="Pfam" id="PF04542"/>
    </source>
</evidence>
<dbReference type="InterPro" id="IPR013324">
    <property type="entry name" value="RNA_pol_sigma_r3/r4-like"/>
</dbReference>
<evidence type="ECO:0000313" key="7">
    <source>
        <dbReference type="EMBL" id="GAA2354119.1"/>
    </source>
</evidence>
<dbReference type="Proteomes" id="UP001501444">
    <property type="component" value="Unassembled WGS sequence"/>
</dbReference>
<name>A0ABP5TJ66_9ACTN</name>
<reference evidence="8" key="1">
    <citation type="journal article" date="2019" name="Int. J. Syst. Evol. Microbiol.">
        <title>The Global Catalogue of Microorganisms (GCM) 10K type strain sequencing project: providing services to taxonomists for standard genome sequencing and annotation.</title>
        <authorList>
            <consortium name="The Broad Institute Genomics Platform"/>
            <consortium name="The Broad Institute Genome Sequencing Center for Infectious Disease"/>
            <person name="Wu L."/>
            <person name="Ma J."/>
        </authorList>
    </citation>
    <scope>NUCLEOTIDE SEQUENCE [LARGE SCALE GENOMIC DNA]</scope>
    <source>
        <strain evidence="8">JCM 3272</strain>
    </source>
</reference>
<dbReference type="Gene3D" id="1.10.10.10">
    <property type="entry name" value="Winged helix-like DNA-binding domain superfamily/Winged helix DNA-binding domain"/>
    <property type="match status" value="1"/>
</dbReference>
<feature type="domain" description="RNA polymerase sigma-70 region 2" evidence="5">
    <location>
        <begin position="27"/>
        <end position="94"/>
    </location>
</feature>
<dbReference type="InterPro" id="IPR013249">
    <property type="entry name" value="RNA_pol_sigma70_r4_t2"/>
</dbReference>
<evidence type="ECO:0000256" key="1">
    <source>
        <dbReference type="ARBA" id="ARBA00010641"/>
    </source>
</evidence>
<evidence type="ECO:0000256" key="4">
    <source>
        <dbReference type="ARBA" id="ARBA00023163"/>
    </source>
</evidence>
<dbReference type="PANTHER" id="PTHR43133:SF66">
    <property type="entry name" value="ECF RNA POLYMERASE SIGMA FACTOR SIGK"/>
    <property type="match status" value="1"/>
</dbReference>